<keyword evidence="2" id="KW-0812">Transmembrane</keyword>
<evidence type="ECO:0000313" key="5">
    <source>
        <dbReference type="Proteomes" id="UP001178507"/>
    </source>
</evidence>
<dbReference type="GO" id="GO:0016308">
    <property type="term" value="F:1-phosphatidylinositol-4-phosphate 5-kinase activity"/>
    <property type="evidence" value="ECO:0007669"/>
    <property type="project" value="TreeGrafter"/>
</dbReference>
<dbReference type="GO" id="GO:0046854">
    <property type="term" value="P:phosphatidylinositol phosphate biosynthetic process"/>
    <property type="evidence" value="ECO:0007669"/>
    <property type="project" value="TreeGrafter"/>
</dbReference>
<dbReference type="SMART" id="SM00330">
    <property type="entry name" value="PIPKc"/>
    <property type="match status" value="1"/>
</dbReference>
<feature type="transmembrane region" description="Helical" evidence="2">
    <location>
        <begin position="194"/>
        <end position="216"/>
    </location>
</feature>
<organism evidence="4 5">
    <name type="scientific">Effrenium voratum</name>
    <dbReference type="NCBI Taxonomy" id="2562239"/>
    <lineage>
        <taxon>Eukaryota</taxon>
        <taxon>Sar</taxon>
        <taxon>Alveolata</taxon>
        <taxon>Dinophyceae</taxon>
        <taxon>Suessiales</taxon>
        <taxon>Symbiodiniaceae</taxon>
        <taxon>Effrenium</taxon>
    </lineage>
</organism>
<feature type="transmembrane region" description="Helical" evidence="2">
    <location>
        <begin position="66"/>
        <end position="88"/>
    </location>
</feature>
<evidence type="ECO:0000313" key="4">
    <source>
        <dbReference type="EMBL" id="CAJ1407657.1"/>
    </source>
</evidence>
<feature type="transmembrane region" description="Helical" evidence="2">
    <location>
        <begin position="290"/>
        <end position="317"/>
    </location>
</feature>
<keyword evidence="2" id="KW-1133">Transmembrane helix</keyword>
<reference evidence="4" key="1">
    <citation type="submission" date="2023-08" db="EMBL/GenBank/DDBJ databases">
        <authorList>
            <person name="Chen Y."/>
            <person name="Shah S."/>
            <person name="Dougan E. K."/>
            <person name="Thang M."/>
            <person name="Chan C."/>
        </authorList>
    </citation>
    <scope>NUCLEOTIDE SEQUENCE</scope>
</reference>
<dbReference type="PANTHER" id="PTHR23086">
    <property type="entry name" value="PHOSPHATIDYLINOSITOL-4-PHOSPHATE 5-KINASE"/>
    <property type="match status" value="1"/>
</dbReference>
<dbReference type="CDD" id="cd00139">
    <property type="entry name" value="PIPKc"/>
    <property type="match status" value="1"/>
</dbReference>
<dbReference type="InterPro" id="IPR027484">
    <property type="entry name" value="PInositol-4-P-5-kinase_N"/>
</dbReference>
<keyword evidence="2" id="KW-0472">Membrane</keyword>
<dbReference type="GO" id="GO:0005524">
    <property type="term" value="F:ATP binding"/>
    <property type="evidence" value="ECO:0007669"/>
    <property type="project" value="UniProtKB-UniRule"/>
</dbReference>
<dbReference type="PROSITE" id="PS51455">
    <property type="entry name" value="PIPK"/>
    <property type="match status" value="1"/>
</dbReference>
<keyword evidence="1" id="KW-0808">Transferase</keyword>
<dbReference type="InterPro" id="IPR027483">
    <property type="entry name" value="PInositol-4-P-4/5-kinase_C_sf"/>
</dbReference>
<sequence>MALDMLFDRAFAARRYPPGTSCTGKHLNATSFCIDICLSKEVDDVTLERCGELCDCVSWHRGSVDLVIGILGCASFCACLLVLVMDLCKARSTRSPAQCACLRWSNFCNLLYSVYFIGYAVSDAWTPMWDGPCSMQDLLGGVLCRHASPLCFLNCCIVAVPWLEFWGYASYIWNVMWILDLARFTQQPLAPEKVLGIPLMVYYHLFTWPCAAMIALDPDGSRLITSTCREAKIVMMPCVLRRQTMGGDLPWFQVAGSVVIAMAVAVMAMRYMDVGQLLSNGARSQRRERLLLAVRAYLRKQGLHFFCLSLCSVLIFIDTCRACEDDAGNYITAVAFAGFGLLLSLDRLLTIYKKGRTHQESLLEASPLRRNSESLELGSSGNIPSIPLAPPVPDDGPVSTDFAEYRLLDFSALQEQLIQFLRDEELQLAQQRNLSGGSPEQAEKAQMAVLRASARLDDNPDAQWDWIISSANSETALTVMAPRSFTYLRRLAGLDSQVLLSELLHTNVSDLRVAAKSGSSLLCSQDNRTFVLKTVSRSEVRQVRQMLPEWRKHLEENPKSLLCRIYGCFSFRNSLGYYLYAVLMDCLTGLPDCVTEDLGPARVFDIKSEFQDGGFRRCFPRGLRLEPPVATDLEFLSSLGVIDYSLLLSVWEISSDCPELAQGGLSSGRIIQGEDRKYLVRLGIIDFLVHWDVRKRTESALKRTCLHPRHSERVTITDPVGYAKRQLQFLESVFGRG</sequence>
<feature type="transmembrane region" description="Helical" evidence="2">
    <location>
        <begin position="251"/>
        <end position="269"/>
    </location>
</feature>
<dbReference type="AlphaFoldDB" id="A0AA36JK09"/>
<evidence type="ECO:0000256" key="2">
    <source>
        <dbReference type="SAM" id="Phobius"/>
    </source>
</evidence>
<dbReference type="Proteomes" id="UP001178507">
    <property type="component" value="Unassembled WGS sequence"/>
</dbReference>
<gene>
    <name evidence="4" type="ORF">EVOR1521_LOCUS29299</name>
</gene>
<dbReference type="GO" id="GO:0005886">
    <property type="term" value="C:plasma membrane"/>
    <property type="evidence" value="ECO:0007669"/>
    <property type="project" value="TreeGrafter"/>
</dbReference>
<keyword evidence="1" id="KW-0067">ATP-binding</keyword>
<evidence type="ECO:0000259" key="3">
    <source>
        <dbReference type="PROSITE" id="PS51455"/>
    </source>
</evidence>
<dbReference type="EMBL" id="CAUJNA010003683">
    <property type="protein sequence ID" value="CAJ1407657.1"/>
    <property type="molecule type" value="Genomic_DNA"/>
</dbReference>
<keyword evidence="5" id="KW-1185">Reference proteome</keyword>
<proteinExistence type="predicted"/>
<dbReference type="InterPro" id="IPR023610">
    <property type="entry name" value="PInositol-4/5-P-5/4-kinase"/>
</dbReference>
<dbReference type="Gene3D" id="3.30.810.10">
    <property type="entry name" value="2-Layer Sandwich"/>
    <property type="match status" value="1"/>
</dbReference>
<keyword evidence="1" id="KW-0418">Kinase</keyword>
<dbReference type="InterPro" id="IPR002498">
    <property type="entry name" value="PInositol-4-P-4/5-kinase_core"/>
</dbReference>
<dbReference type="Gene3D" id="3.30.800.10">
    <property type="entry name" value="Phosphatidylinositol Phosphate Kinase II Beta"/>
    <property type="match status" value="1"/>
</dbReference>
<evidence type="ECO:0000256" key="1">
    <source>
        <dbReference type="PROSITE-ProRule" id="PRU00781"/>
    </source>
</evidence>
<name>A0AA36JK09_9DINO</name>
<feature type="domain" description="PIPK" evidence="3">
    <location>
        <begin position="414"/>
        <end position="734"/>
    </location>
</feature>
<dbReference type="PANTHER" id="PTHR23086:SF8">
    <property type="entry name" value="PHOSPHATIDYLINOSITOL 5-PHOSPHATE 4-KINASE, ISOFORM A"/>
    <property type="match status" value="1"/>
</dbReference>
<comment type="caution">
    <text evidence="4">The sequence shown here is derived from an EMBL/GenBank/DDBJ whole genome shotgun (WGS) entry which is preliminary data.</text>
</comment>
<accession>A0AA36JK09</accession>
<protein>
    <recommendedName>
        <fullName evidence="3">PIPK domain-containing protein</fullName>
    </recommendedName>
</protein>
<dbReference type="Pfam" id="PF01504">
    <property type="entry name" value="PIP5K"/>
    <property type="match status" value="2"/>
</dbReference>
<dbReference type="SUPFAM" id="SSF56104">
    <property type="entry name" value="SAICAR synthase-like"/>
    <property type="match status" value="1"/>
</dbReference>
<feature type="transmembrane region" description="Helical" evidence="2">
    <location>
        <begin position="329"/>
        <end position="349"/>
    </location>
</feature>
<feature type="transmembrane region" description="Helical" evidence="2">
    <location>
        <begin position="100"/>
        <end position="121"/>
    </location>
</feature>
<keyword evidence="1" id="KW-0547">Nucleotide-binding</keyword>